<evidence type="ECO:0000313" key="2">
    <source>
        <dbReference type="EMBL" id="CAB4998615.1"/>
    </source>
</evidence>
<organism evidence="2">
    <name type="scientific">freshwater metagenome</name>
    <dbReference type="NCBI Taxonomy" id="449393"/>
    <lineage>
        <taxon>unclassified sequences</taxon>
        <taxon>metagenomes</taxon>
        <taxon>ecological metagenomes</taxon>
    </lineage>
</organism>
<dbReference type="AlphaFoldDB" id="A0A6J7P2C6"/>
<gene>
    <name evidence="2" type="ORF">UFOPK3974_01368</name>
</gene>
<proteinExistence type="predicted"/>
<feature type="compositionally biased region" description="Low complexity" evidence="1">
    <location>
        <begin position="1"/>
        <end position="12"/>
    </location>
</feature>
<accession>A0A6J7P2C6</accession>
<evidence type="ECO:0000256" key="1">
    <source>
        <dbReference type="SAM" id="MobiDB-lite"/>
    </source>
</evidence>
<dbReference type="EMBL" id="CAFBOR010000224">
    <property type="protein sequence ID" value="CAB4998615.1"/>
    <property type="molecule type" value="Genomic_DNA"/>
</dbReference>
<sequence>MSSSTNDSGSSNKSRRSRAVSLPRACWRSTEAGLPACIAASRSAASCSIRASIGCAGLAGVGVFAGAAETAASVDLVFFAAIGVEVTGQRACLAPTTLGNT</sequence>
<feature type="region of interest" description="Disordered" evidence="1">
    <location>
        <begin position="1"/>
        <end position="21"/>
    </location>
</feature>
<name>A0A6J7P2C6_9ZZZZ</name>
<protein>
    <submittedName>
        <fullName evidence="2">Unannotated protein</fullName>
    </submittedName>
</protein>
<reference evidence="2" key="1">
    <citation type="submission" date="2020-05" db="EMBL/GenBank/DDBJ databases">
        <authorList>
            <person name="Chiriac C."/>
            <person name="Salcher M."/>
            <person name="Ghai R."/>
            <person name="Kavagutti S V."/>
        </authorList>
    </citation>
    <scope>NUCLEOTIDE SEQUENCE</scope>
</reference>